<dbReference type="GO" id="GO:0045121">
    <property type="term" value="C:membrane raft"/>
    <property type="evidence" value="ECO:0007669"/>
    <property type="project" value="EnsemblFungi"/>
</dbReference>
<keyword evidence="8" id="KW-0406">Ion transport</keyword>
<keyword evidence="5" id="KW-0560">Oxidoreductase</keyword>
<dbReference type="InterPro" id="IPR002355">
    <property type="entry name" value="Cu_oxidase_Cu_BS"/>
</dbReference>
<dbReference type="GeneID" id="5545693"/>
<dbReference type="STRING" id="436907.A7TJP6"/>
<organism evidence="14">
    <name type="scientific">Vanderwaltozyma polyspora (strain ATCC 22028 / DSM 70294 / BCRC 21397 / CBS 2163 / NBRC 10782 / NRRL Y-8283 / UCD 57-17)</name>
    <name type="common">Kluyveromyces polysporus</name>
    <dbReference type="NCBI Taxonomy" id="436907"/>
    <lineage>
        <taxon>Eukaryota</taxon>
        <taxon>Fungi</taxon>
        <taxon>Dikarya</taxon>
        <taxon>Ascomycota</taxon>
        <taxon>Saccharomycotina</taxon>
        <taxon>Saccharomycetes</taxon>
        <taxon>Saccharomycetales</taxon>
        <taxon>Saccharomycetaceae</taxon>
        <taxon>Vanderwaltozyma</taxon>
    </lineage>
</organism>
<dbReference type="InterPro" id="IPR045087">
    <property type="entry name" value="Cu-oxidase_fam"/>
</dbReference>
<dbReference type="GO" id="GO:0034755">
    <property type="term" value="P:iron ion transmembrane transport"/>
    <property type="evidence" value="ECO:0007669"/>
    <property type="project" value="EnsemblFungi"/>
</dbReference>
<dbReference type="InterPro" id="IPR033138">
    <property type="entry name" value="Cu_oxidase_CS"/>
</dbReference>
<dbReference type="PROSITE" id="PS00080">
    <property type="entry name" value="MULTICOPPER_OXIDASE2"/>
    <property type="match status" value="1"/>
</dbReference>
<dbReference type="PhylomeDB" id="A7TJP6"/>
<keyword evidence="7" id="KW-0186">Copper</keyword>
<evidence type="ECO:0000259" key="10">
    <source>
        <dbReference type="Pfam" id="PF00394"/>
    </source>
</evidence>
<dbReference type="Pfam" id="PF07731">
    <property type="entry name" value="Cu-oxidase_2"/>
    <property type="match status" value="1"/>
</dbReference>
<dbReference type="InterPro" id="IPR008972">
    <property type="entry name" value="Cupredoxin"/>
</dbReference>
<keyword evidence="4" id="KW-0479">Metal-binding</keyword>
<evidence type="ECO:0000259" key="12">
    <source>
        <dbReference type="Pfam" id="PF07732"/>
    </source>
</evidence>
<dbReference type="FunCoup" id="A7TJP6">
    <property type="interactions" value="653"/>
</dbReference>
<dbReference type="CDD" id="cd13899">
    <property type="entry name" value="CuRO_3_Fet3p"/>
    <property type="match status" value="1"/>
</dbReference>
<dbReference type="AlphaFoldDB" id="A7TJP6"/>
<reference evidence="13 14" key="1">
    <citation type="journal article" date="2007" name="Proc. Natl. Acad. Sci. U.S.A.">
        <title>Independent sorting-out of thousands of duplicated gene pairs in two yeast species descended from a whole-genome duplication.</title>
        <authorList>
            <person name="Scannell D.R."/>
            <person name="Frank A.C."/>
            <person name="Conant G.C."/>
            <person name="Byrne K.P."/>
            <person name="Woolfit M."/>
            <person name="Wolfe K.H."/>
        </authorList>
    </citation>
    <scope>NUCLEOTIDE SEQUENCE [LARGE SCALE GENOMIC DNA]</scope>
    <source>
        <strain evidence="14">ATCC 22028 / DSM 70294 / BCRC 21397 / CBS 2163 / NBRC 10782 / NRRL Y-8283 / UCD 57-17</strain>
    </source>
</reference>
<evidence type="ECO:0000256" key="2">
    <source>
        <dbReference type="ARBA" id="ARBA00010609"/>
    </source>
</evidence>
<dbReference type="Pfam" id="PF07732">
    <property type="entry name" value="Cu-oxidase_3"/>
    <property type="match status" value="1"/>
</dbReference>
<dbReference type="GO" id="GO:0010106">
    <property type="term" value="P:cellular response to iron ion starvation"/>
    <property type="evidence" value="ECO:0007669"/>
    <property type="project" value="TreeGrafter"/>
</dbReference>
<dbReference type="Pfam" id="PF00394">
    <property type="entry name" value="Cu-oxidase"/>
    <property type="match status" value="1"/>
</dbReference>
<dbReference type="Gene3D" id="2.60.40.420">
    <property type="entry name" value="Cupredoxins - blue copper proteins"/>
    <property type="match status" value="3"/>
</dbReference>
<evidence type="ECO:0000259" key="11">
    <source>
        <dbReference type="Pfam" id="PF07731"/>
    </source>
</evidence>
<evidence type="ECO:0000256" key="1">
    <source>
        <dbReference type="ARBA" id="ARBA00001935"/>
    </source>
</evidence>
<dbReference type="GO" id="GO:0061841">
    <property type="term" value="C:high-affinity iron exporter complex"/>
    <property type="evidence" value="ECO:0007669"/>
    <property type="project" value="EnsemblFungi"/>
</dbReference>
<dbReference type="PANTHER" id="PTHR11709:SF434">
    <property type="entry name" value="IRON TRANSPORT MULTICOPPER OXIDASE FET5-RELATED"/>
    <property type="match status" value="1"/>
</dbReference>
<evidence type="ECO:0000256" key="4">
    <source>
        <dbReference type="ARBA" id="ARBA00022723"/>
    </source>
</evidence>
<dbReference type="PROSITE" id="PS00079">
    <property type="entry name" value="MULTICOPPER_OXIDASE1"/>
    <property type="match status" value="1"/>
</dbReference>
<feature type="signal peptide" evidence="9">
    <location>
        <begin position="1"/>
        <end position="23"/>
    </location>
</feature>
<dbReference type="SUPFAM" id="SSF49503">
    <property type="entry name" value="Cupredoxins"/>
    <property type="match status" value="3"/>
</dbReference>
<protein>
    <recommendedName>
        <fullName evidence="15">Iron transport multicopper oxidase FET5</fullName>
    </recommendedName>
</protein>
<comment type="similarity">
    <text evidence="2">Belongs to the multicopper oxidase family.</text>
</comment>
<evidence type="ECO:0000256" key="9">
    <source>
        <dbReference type="SAM" id="SignalP"/>
    </source>
</evidence>
<evidence type="ECO:0000313" key="14">
    <source>
        <dbReference type="Proteomes" id="UP000000267"/>
    </source>
</evidence>
<evidence type="ECO:0000256" key="6">
    <source>
        <dbReference type="ARBA" id="ARBA00023004"/>
    </source>
</evidence>
<feature type="chain" id="PRO_5002712919" description="Iron transport multicopper oxidase FET5" evidence="9">
    <location>
        <begin position="24"/>
        <end position="622"/>
    </location>
</feature>
<dbReference type="Proteomes" id="UP000000267">
    <property type="component" value="Unassembled WGS sequence"/>
</dbReference>
<keyword evidence="6" id="KW-0408">Iron</keyword>
<dbReference type="CDD" id="cd13877">
    <property type="entry name" value="CuRO_2_Fet3p_like"/>
    <property type="match status" value="1"/>
</dbReference>
<dbReference type="FunFam" id="2.60.40.420:FF:000024">
    <property type="entry name" value="FET5p Multicopper oxidase"/>
    <property type="match status" value="1"/>
</dbReference>
<name>A7TJP6_VANPO</name>
<evidence type="ECO:0008006" key="15">
    <source>
        <dbReference type="Google" id="ProtNLM"/>
    </source>
</evidence>
<dbReference type="KEGG" id="vpo:Kpol_1058p12"/>
<dbReference type="InParanoid" id="A7TJP6"/>
<dbReference type="GO" id="GO:0033215">
    <property type="term" value="P:reductive iron assimilation"/>
    <property type="evidence" value="ECO:0007669"/>
    <property type="project" value="TreeGrafter"/>
</dbReference>
<dbReference type="OrthoDB" id="2121828at2759"/>
<keyword evidence="3" id="KW-0410">Iron transport</keyword>
<dbReference type="InterPro" id="IPR044130">
    <property type="entry name" value="CuRO_2_Fet3-like"/>
</dbReference>
<proteinExistence type="inferred from homology"/>
<evidence type="ECO:0000256" key="7">
    <source>
        <dbReference type="ARBA" id="ARBA00023008"/>
    </source>
</evidence>
<dbReference type="InterPro" id="IPR011707">
    <property type="entry name" value="Cu-oxidase-like_N"/>
</dbReference>
<keyword evidence="8" id="KW-0813">Transport</keyword>
<dbReference type="EMBL" id="DS480403">
    <property type="protein sequence ID" value="EDO17475.1"/>
    <property type="molecule type" value="Genomic_DNA"/>
</dbReference>
<dbReference type="CDD" id="cd13851">
    <property type="entry name" value="CuRO_1_Fet3p"/>
    <property type="match status" value="1"/>
</dbReference>
<dbReference type="GO" id="GO:0005507">
    <property type="term" value="F:copper ion binding"/>
    <property type="evidence" value="ECO:0007669"/>
    <property type="project" value="InterPro"/>
</dbReference>
<sequence length="622" mass="70351">MRSFLVNLRYFLVILSLLKLSSCKTHRFRFKAEWVKADPDGLGERRMIGFNGEWPIPDIHVDKGDRVELYLTNGFGDGTKTSLHFHGIFFNSSYGNMNQMDGPDMITQCPLGDGDTYFYNFTVPDQVGTYWYHAHAGSQYGDGMRAAFIIHDPDEPFEYDEDWVIGLADLYTEPSYKISKGFLSRYNPTGAEPIPRNILFNNTVNATLHFEPGKTYLMRFINQGLFVSQYISLEDHSMTVVEVDGVYVKPEETTLLTIASGQRMSVIVHAKDGDPKRNYALMQISDASMLDVIPPDLQLNRTIQISYDSKYPAAKEFFIESYSNAVNDFYLQPLQEEGIMEDYDLQVKLDLRMKTLGDGVKYAFFNNVTYTAPKIPTLTTLLTSGRLATDPRIYGDNINSVILKGGEIVEVVINNYDPGRHPFHLHGHNFQIVQKSPAFHENETFTDAEQDRITVPYNEDSPIMPFPVHPMLRDTVVLEPNGHVVIRFRADNPGVWFFHCHINWHVEQGLAAVFIEDPLTLQARETLTDNYKDTCSNVGMVTTGNAAGNSEDWLDLTGLPRQPKPLPEGFTIKGYIAFAISTLIGIGGLYSITKYGLQESIPNDAEVYDNLKKLLAKNNIET</sequence>
<dbReference type="GO" id="GO:0000329">
    <property type="term" value="C:fungal-type vacuole membrane"/>
    <property type="evidence" value="ECO:0007669"/>
    <property type="project" value="EnsemblFungi"/>
</dbReference>
<evidence type="ECO:0000256" key="3">
    <source>
        <dbReference type="ARBA" id="ARBA00022496"/>
    </source>
</evidence>
<accession>A7TJP6</accession>
<feature type="domain" description="Plastocyanin-like" evidence="10">
    <location>
        <begin position="161"/>
        <end position="288"/>
    </location>
</feature>
<dbReference type="GO" id="GO:0004322">
    <property type="term" value="F:ferroxidase activity"/>
    <property type="evidence" value="ECO:0007669"/>
    <property type="project" value="EnsemblFungi"/>
</dbReference>
<feature type="domain" description="Plastocyanin-like" evidence="12">
    <location>
        <begin position="33"/>
        <end position="154"/>
    </location>
</feature>
<keyword evidence="9" id="KW-0732">Signal</keyword>
<evidence type="ECO:0000256" key="8">
    <source>
        <dbReference type="ARBA" id="ARBA00023065"/>
    </source>
</evidence>
<keyword evidence="14" id="KW-1185">Reference proteome</keyword>
<dbReference type="HOGENOM" id="CLU_006504_7_3_1"/>
<feature type="domain" description="Plastocyanin-like" evidence="11">
    <location>
        <begin position="370"/>
        <end position="518"/>
    </location>
</feature>
<dbReference type="InterPro" id="IPR011706">
    <property type="entry name" value="Cu-oxidase_C"/>
</dbReference>
<evidence type="ECO:0000313" key="13">
    <source>
        <dbReference type="EMBL" id="EDO17475.1"/>
    </source>
</evidence>
<dbReference type="InterPro" id="IPR001117">
    <property type="entry name" value="Cu-oxidase_2nd"/>
</dbReference>
<comment type="cofactor">
    <cofactor evidence="1">
        <name>Cu cation</name>
        <dbReference type="ChEBI" id="CHEBI:23378"/>
    </cofactor>
</comment>
<dbReference type="eggNOG" id="KOG1263">
    <property type="taxonomic scope" value="Eukaryota"/>
</dbReference>
<dbReference type="RefSeq" id="XP_001645333.1">
    <property type="nucleotide sequence ID" value="XM_001645283.1"/>
</dbReference>
<evidence type="ECO:0000256" key="5">
    <source>
        <dbReference type="ARBA" id="ARBA00023002"/>
    </source>
</evidence>
<gene>
    <name evidence="13" type="ORF">Kpol_1058p12</name>
</gene>
<dbReference type="PANTHER" id="PTHR11709">
    <property type="entry name" value="MULTI-COPPER OXIDASE"/>
    <property type="match status" value="1"/>
</dbReference>
<dbReference type="OMA" id="GHNFQIV"/>